<dbReference type="eggNOG" id="COG0006">
    <property type="taxonomic scope" value="Bacteria"/>
</dbReference>
<dbReference type="InterPro" id="IPR001131">
    <property type="entry name" value="Peptidase_M24B_aminopep-P_CS"/>
</dbReference>
<dbReference type="EMBL" id="AECS01000038">
    <property type="protein sequence ID" value="EFQ03738.1"/>
    <property type="molecule type" value="Genomic_DNA"/>
</dbReference>
<evidence type="ECO:0000259" key="5">
    <source>
        <dbReference type="Pfam" id="PF01321"/>
    </source>
</evidence>
<dbReference type="InterPro" id="IPR000994">
    <property type="entry name" value="Pept_M24"/>
</dbReference>
<dbReference type="InterPro" id="IPR000587">
    <property type="entry name" value="Creatinase_N"/>
</dbReference>
<feature type="domain" description="Creatinase N-terminal" evidence="5">
    <location>
        <begin position="5"/>
        <end position="131"/>
    </location>
</feature>
<dbReference type="OrthoDB" id="9806388at2"/>
<name>E2ZD72_9FIRM</name>
<dbReference type="HOGENOM" id="CLU_017266_4_1_9"/>
<protein>
    <submittedName>
        <fullName evidence="6">Creatinase</fullName>
    </submittedName>
</protein>
<keyword evidence="1 3" id="KW-0479">Metal-binding</keyword>
<evidence type="ECO:0000313" key="6">
    <source>
        <dbReference type="EMBL" id="EFQ03738.1"/>
    </source>
</evidence>
<keyword evidence="2" id="KW-0378">Hydrolase</keyword>
<dbReference type="PANTHER" id="PTHR46112">
    <property type="entry name" value="AMINOPEPTIDASE"/>
    <property type="match status" value="1"/>
</dbReference>
<keyword evidence="7" id="KW-1185">Reference proteome</keyword>
<feature type="domain" description="Peptidase M24" evidence="4">
    <location>
        <begin position="139"/>
        <end position="342"/>
    </location>
</feature>
<accession>E2ZD72</accession>
<dbReference type="Proteomes" id="UP000003195">
    <property type="component" value="Unassembled WGS sequence"/>
</dbReference>
<sequence length="359" mass="40172">MHQERVNKVLDLMAQKNLTQMIISDPSAIFYLTGTWIQPGERLLALYLTQTGKHKLFVNELFPFADAIQCDKVWLNDNMDGIGVLAEYVEKDKPVAIDKNWPARFLIGLIDKKAGSAFVNGSEIVDRVRMVKDAEEIKLMREASRLNDLAIGRVIELMKEDYDEVEVERKLSEIWEELGADGHSFEPIIGYGANAADPHHSITKGAHKKPGDSIVIDMGCLYKSYCSDMTRTVFYKSVSDEGRKVYEITRDANLKAIDKVKPGVTFAELDAAARDYITDHGYGKYFTHRLGHSIGIDIHEPGDVSAANTEQVVPGRIFSIEPGIYLPGNLGVRVEDLVLVTEDGCEVLNHFTKDLIVVE</sequence>
<reference evidence="6 7" key="1">
    <citation type="submission" date="2010-08" db="EMBL/GenBank/DDBJ databases">
        <authorList>
            <person name="Weinstock G."/>
            <person name="Sodergren E."/>
            <person name="Clifton S."/>
            <person name="Fulton L."/>
            <person name="Fulton B."/>
            <person name="Courtney L."/>
            <person name="Fronick C."/>
            <person name="Harrison M."/>
            <person name="Strong C."/>
            <person name="Farmer C."/>
            <person name="Delahaunty K."/>
            <person name="Markovic C."/>
            <person name="Hall O."/>
            <person name="Minx P."/>
            <person name="Tomlinson C."/>
            <person name="Mitreva M."/>
            <person name="Hou S."/>
            <person name="Chen J."/>
            <person name="Wollam A."/>
            <person name="Pepin K.H."/>
            <person name="Johnson M."/>
            <person name="Bhonagiri V."/>
            <person name="Zhang X."/>
            <person name="Suruliraj S."/>
            <person name="Warren W."/>
            <person name="Chinwalla A."/>
            <person name="Mardis E.R."/>
            <person name="Wilson R.K."/>
        </authorList>
    </citation>
    <scope>NUCLEOTIDE SEQUENCE [LARGE SCALE GENOMIC DNA]</scope>
    <source>
        <strain evidence="6 7">F0359</strain>
    </source>
</reference>
<evidence type="ECO:0000259" key="4">
    <source>
        <dbReference type="Pfam" id="PF00557"/>
    </source>
</evidence>
<dbReference type="STRING" id="706434.HMPREF9429_01412"/>
<dbReference type="SUPFAM" id="SSF55920">
    <property type="entry name" value="Creatinase/aminopeptidase"/>
    <property type="match status" value="1"/>
</dbReference>
<dbReference type="Gene3D" id="3.90.230.10">
    <property type="entry name" value="Creatinase/methionine aminopeptidase superfamily"/>
    <property type="match status" value="1"/>
</dbReference>
<dbReference type="AlphaFoldDB" id="E2ZD72"/>
<proteinExistence type="inferred from homology"/>
<dbReference type="CDD" id="cd01092">
    <property type="entry name" value="APP-like"/>
    <property type="match status" value="1"/>
</dbReference>
<gene>
    <name evidence="6" type="ORF">HMPREF9429_01412</name>
</gene>
<evidence type="ECO:0000256" key="3">
    <source>
        <dbReference type="RuleBase" id="RU000590"/>
    </source>
</evidence>
<dbReference type="RefSeq" id="WP_006942602.1">
    <property type="nucleotide sequence ID" value="NZ_GL538208.1"/>
</dbReference>
<comment type="similarity">
    <text evidence="3">Belongs to the peptidase M24B family.</text>
</comment>
<dbReference type="PANTHER" id="PTHR46112:SF3">
    <property type="entry name" value="AMINOPEPTIDASE YPDF"/>
    <property type="match status" value="1"/>
</dbReference>
<organism evidence="6 7">
    <name type="scientific">Megasphaera micronuciformis F0359</name>
    <dbReference type="NCBI Taxonomy" id="706434"/>
    <lineage>
        <taxon>Bacteria</taxon>
        <taxon>Bacillati</taxon>
        <taxon>Bacillota</taxon>
        <taxon>Negativicutes</taxon>
        <taxon>Veillonellales</taxon>
        <taxon>Veillonellaceae</taxon>
        <taxon>Megasphaera</taxon>
    </lineage>
</organism>
<evidence type="ECO:0000256" key="2">
    <source>
        <dbReference type="ARBA" id="ARBA00022801"/>
    </source>
</evidence>
<dbReference type="PROSITE" id="PS00491">
    <property type="entry name" value="PROLINE_PEPTIDASE"/>
    <property type="match status" value="1"/>
</dbReference>
<evidence type="ECO:0000256" key="1">
    <source>
        <dbReference type="ARBA" id="ARBA00022723"/>
    </source>
</evidence>
<dbReference type="Pfam" id="PF01321">
    <property type="entry name" value="Creatinase_N"/>
    <property type="match status" value="1"/>
</dbReference>
<dbReference type="GO" id="GO:0046872">
    <property type="term" value="F:metal ion binding"/>
    <property type="evidence" value="ECO:0007669"/>
    <property type="project" value="UniProtKB-KW"/>
</dbReference>
<dbReference type="GO" id="GO:0016787">
    <property type="term" value="F:hydrolase activity"/>
    <property type="evidence" value="ECO:0007669"/>
    <property type="project" value="UniProtKB-KW"/>
</dbReference>
<dbReference type="InterPro" id="IPR029149">
    <property type="entry name" value="Creatin/AminoP/Spt16_N"/>
</dbReference>
<comment type="caution">
    <text evidence="6">The sequence shown here is derived from an EMBL/GenBank/DDBJ whole genome shotgun (WGS) entry which is preliminary data.</text>
</comment>
<dbReference type="Pfam" id="PF00557">
    <property type="entry name" value="Peptidase_M24"/>
    <property type="match status" value="1"/>
</dbReference>
<evidence type="ECO:0000313" key="7">
    <source>
        <dbReference type="Proteomes" id="UP000003195"/>
    </source>
</evidence>
<dbReference type="SUPFAM" id="SSF53092">
    <property type="entry name" value="Creatinase/prolidase N-terminal domain"/>
    <property type="match status" value="1"/>
</dbReference>
<dbReference type="InterPro" id="IPR036005">
    <property type="entry name" value="Creatinase/aminopeptidase-like"/>
</dbReference>
<dbReference type="InterPro" id="IPR050659">
    <property type="entry name" value="Peptidase_M24B"/>
</dbReference>
<dbReference type="Gene3D" id="3.40.350.10">
    <property type="entry name" value="Creatinase/prolidase N-terminal domain"/>
    <property type="match status" value="1"/>
</dbReference>